<protein>
    <submittedName>
        <fullName evidence="1">Uncharacterized protein</fullName>
    </submittedName>
</protein>
<sequence>MDGSAVKEIERLADENQTLEICGTTFARKEYKPVMFCPRPDTLRGYTLTGLLDYIKNNREQVQLDQCMIQIESHHSVRLYARFDDEDLKRSCFYQAKLDDDLPEFPFDSFIYPEEFCIKARALIGPSNDLDIVIAMASKVVAQNEVITQDDGLSQEIQVRRGVSGAAKDSVETKGIYRLRPYRTFREVEQPEASFILRFKPTENGLPRIALFDAEGGIWRNNAILAIKDYIEQSIVSDVAIPVLA</sequence>
<keyword evidence="2" id="KW-1185">Reference proteome</keyword>
<comment type="caution">
    <text evidence="1">The sequence shown here is derived from an EMBL/GenBank/DDBJ whole genome shotgun (WGS) entry which is preliminary data.</text>
</comment>
<name>A0AAE3EJN7_9SPIR</name>
<reference evidence="1" key="1">
    <citation type="submission" date="2021-08" db="EMBL/GenBank/DDBJ databases">
        <title>Comparative analyses of Brucepasteria parasyntrophica and Teretinema zuelzerae.</title>
        <authorList>
            <person name="Song Y."/>
            <person name="Brune A."/>
        </authorList>
    </citation>
    <scope>NUCLEOTIDE SEQUENCE</scope>
    <source>
        <strain evidence="1">DSM 1903</strain>
    </source>
</reference>
<organism evidence="1 2">
    <name type="scientific">Teretinema zuelzerae</name>
    <dbReference type="NCBI Taxonomy" id="156"/>
    <lineage>
        <taxon>Bacteria</taxon>
        <taxon>Pseudomonadati</taxon>
        <taxon>Spirochaetota</taxon>
        <taxon>Spirochaetia</taxon>
        <taxon>Spirochaetales</taxon>
        <taxon>Treponemataceae</taxon>
        <taxon>Teretinema</taxon>
    </lineage>
</organism>
<evidence type="ECO:0000313" key="1">
    <source>
        <dbReference type="EMBL" id="MCD1654739.1"/>
    </source>
</evidence>
<dbReference type="EMBL" id="JAINWA010000003">
    <property type="protein sequence ID" value="MCD1654739.1"/>
    <property type="molecule type" value="Genomic_DNA"/>
</dbReference>
<gene>
    <name evidence="1" type="ORF">K7J14_08470</name>
</gene>
<dbReference type="Proteomes" id="UP001198163">
    <property type="component" value="Unassembled WGS sequence"/>
</dbReference>
<accession>A0AAE3EJN7</accession>
<evidence type="ECO:0000313" key="2">
    <source>
        <dbReference type="Proteomes" id="UP001198163"/>
    </source>
</evidence>
<proteinExistence type="predicted"/>
<dbReference type="AlphaFoldDB" id="A0AAE3EJN7"/>
<dbReference type="RefSeq" id="WP_230755253.1">
    <property type="nucleotide sequence ID" value="NZ_JAINWA010000003.1"/>
</dbReference>